<evidence type="ECO:0000256" key="1">
    <source>
        <dbReference type="SAM" id="MobiDB-lite"/>
    </source>
</evidence>
<sequence>MQGIIYRIEKPLETLQIDVPLEGNYLLGSVHGSTMTNKRNNPKDPFFVRFFSGSDRSVVFCFCPTESLTEGALKYGWARACEFAEKGSIPEKKACFVWSDSSSPNVIGDISRFIRESGTLTEASYSIVAQVKAAVDARGMAILAATLKPERIDRALTAYMLGLAYRHVLEEAINELAECCRDDAKVKRTETMHSEISRFIASYYFDAPARVTTTEVAPLYDTVHKRLRLKSLRDELVDQLGRIAEVIRIERTASESAFETRLQRRLTIFGAVIAFLGLVQVTQVTPAQVDTFTTSWKTKFSGNPATPALAADLKTPVVAPALSDDRAEAPPRKLKRVRHEVQSESH</sequence>
<dbReference type="EMBL" id="JABBFZ010000001">
    <property type="protein sequence ID" value="NML29345.1"/>
    <property type="molecule type" value="Genomic_DNA"/>
</dbReference>
<proteinExistence type="predicted"/>
<feature type="region of interest" description="Disordered" evidence="1">
    <location>
        <begin position="321"/>
        <end position="346"/>
    </location>
</feature>
<evidence type="ECO:0000313" key="3">
    <source>
        <dbReference type="Proteomes" id="UP000583127"/>
    </source>
</evidence>
<dbReference type="RefSeq" id="WP_169495658.1">
    <property type="nucleotide sequence ID" value="NZ_JABBFZ010000001.1"/>
</dbReference>
<dbReference type="Proteomes" id="UP000583127">
    <property type="component" value="Unassembled WGS sequence"/>
</dbReference>
<gene>
    <name evidence="2" type="ORF">HHL14_00600</name>
</gene>
<organism evidence="2 3">
    <name type="scientific">Paraburkholderia antibiotica</name>
    <dbReference type="NCBI Taxonomy" id="2728839"/>
    <lineage>
        <taxon>Bacteria</taxon>
        <taxon>Pseudomonadati</taxon>
        <taxon>Pseudomonadota</taxon>
        <taxon>Betaproteobacteria</taxon>
        <taxon>Burkholderiales</taxon>
        <taxon>Burkholderiaceae</taxon>
        <taxon>Paraburkholderia</taxon>
    </lineage>
</organism>
<name>A0A7X9X0T5_9BURK</name>
<reference evidence="2 3" key="1">
    <citation type="submission" date="2020-04" db="EMBL/GenBank/DDBJ databases">
        <title>Paraburkholderia sp. G-4-1-8 isolated from soil.</title>
        <authorList>
            <person name="Dahal R.H."/>
        </authorList>
    </citation>
    <scope>NUCLEOTIDE SEQUENCE [LARGE SCALE GENOMIC DNA]</scope>
    <source>
        <strain evidence="2 3">G-4-1-8</strain>
    </source>
</reference>
<keyword evidence="3" id="KW-1185">Reference proteome</keyword>
<comment type="caution">
    <text evidence="2">The sequence shown here is derived from an EMBL/GenBank/DDBJ whole genome shotgun (WGS) entry which is preliminary data.</text>
</comment>
<protein>
    <submittedName>
        <fullName evidence="2">Uncharacterized protein</fullName>
    </submittedName>
</protein>
<accession>A0A7X9X0T5</accession>
<dbReference type="AlphaFoldDB" id="A0A7X9X0T5"/>
<evidence type="ECO:0000313" key="2">
    <source>
        <dbReference type="EMBL" id="NML29345.1"/>
    </source>
</evidence>